<reference evidence="2 3" key="1">
    <citation type="submission" date="2016-05" db="EMBL/GenBank/DDBJ databases">
        <title>Genome sequencing of Trichophyton violaceum CMCC(F)T3l isolated from hair.</title>
        <authorList>
            <person name="Zhan P."/>
            <person name="Tao Y."/>
            <person name="Liu W."/>
        </authorList>
    </citation>
    <scope>NUCLEOTIDE SEQUENCE [LARGE SCALE GENOMIC DNA]</scope>
    <source>
        <strain evidence="3">CMCC(F)T3l</strain>
    </source>
</reference>
<gene>
    <name evidence="2" type="ORF">A7D00_3333</name>
</gene>
<dbReference type="AlphaFoldDB" id="A0A178FKC7"/>
<sequence length="224" mass="23638">MAARSPAHNACAAIVDISNTCITARRDAPLQSVTRCVKPEPNYAWTLVRISLGLIDNPHLKNLQNFLGVPPNFRRRNARPESVAEEDAEVQQFPTNIPGVPGLPSLPIPSVPLPSWVPTAIPTGLPTGLPNIPVPTAIPTFVPTAIPTLIPTAIPTLVPTAIPTAIPTVIPPIPSLPSIPGLPSLPRLPSIPGIPPIPTPAANEKTNQAKATPNSRVMRVKQEA</sequence>
<comment type="caution">
    <text evidence="2">The sequence shown here is derived from an EMBL/GenBank/DDBJ whole genome shotgun (WGS) entry which is preliminary data.</text>
</comment>
<feature type="compositionally biased region" description="Polar residues" evidence="1">
    <location>
        <begin position="204"/>
        <end position="215"/>
    </location>
</feature>
<dbReference type="Proteomes" id="UP000243519">
    <property type="component" value="Unassembled WGS sequence"/>
</dbReference>
<organism evidence="2 3">
    <name type="scientific">Trichophyton violaceum</name>
    <dbReference type="NCBI Taxonomy" id="34388"/>
    <lineage>
        <taxon>Eukaryota</taxon>
        <taxon>Fungi</taxon>
        <taxon>Dikarya</taxon>
        <taxon>Ascomycota</taxon>
        <taxon>Pezizomycotina</taxon>
        <taxon>Eurotiomycetes</taxon>
        <taxon>Eurotiomycetidae</taxon>
        <taxon>Onygenales</taxon>
        <taxon>Arthrodermataceae</taxon>
        <taxon>Trichophyton</taxon>
    </lineage>
</organism>
<dbReference type="OrthoDB" id="4207061at2759"/>
<protein>
    <submittedName>
        <fullName evidence="2">Uncharacterized protein</fullName>
    </submittedName>
</protein>
<proteinExistence type="predicted"/>
<evidence type="ECO:0000313" key="3">
    <source>
        <dbReference type="Proteomes" id="UP000243519"/>
    </source>
</evidence>
<dbReference type="EMBL" id="LHPN01000004">
    <property type="protein sequence ID" value="OAL72335.1"/>
    <property type="molecule type" value="Genomic_DNA"/>
</dbReference>
<evidence type="ECO:0000256" key="1">
    <source>
        <dbReference type="SAM" id="MobiDB-lite"/>
    </source>
</evidence>
<name>A0A178FKC7_TRIVO</name>
<feature type="region of interest" description="Disordered" evidence="1">
    <location>
        <begin position="193"/>
        <end position="224"/>
    </location>
</feature>
<evidence type="ECO:0000313" key="2">
    <source>
        <dbReference type="EMBL" id="OAL72335.1"/>
    </source>
</evidence>
<accession>A0A178FKC7</accession>
<keyword evidence="3" id="KW-1185">Reference proteome</keyword>